<evidence type="ECO:0000313" key="3">
    <source>
        <dbReference type="Proteomes" id="UP000184440"/>
    </source>
</evidence>
<reference evidence="2 3" key="1">
    <citation type="submission" date="2016-11" db="EMBL/GenBank/DDBJ databases">
        <authorList>
            <person name="Jaros S."/>
            <person name="Januszkiewicz K."/>
            <person name="Wedrychowicz H."/>
        </authorList>
    </citation>
    <scope>NUCLEOTIDE SEQUENCE [LARGE SCALE GENOMIC DNA]</scope>
    <source>
        <strain evidence="2 3">DSM 46144</strain>
    </source>
</reference>
<evidence type="ECO:0000313" key="2">
    <source>
        <dbReference type="EMBL" id="SHM32933.1"/>
    </source>
</evidence>
<dbReference type="AlphaFoldDB" id="A0A1M7HX70"/>
<organism evidence="2 3">
    <name type="scientific">Cryptosporangium aurantiacum</name>
    <dbReference type="NCBI Taxonomy" id="134849"/>
    <lineage>
        <taxon>Bacteria</taxon>
        <taxon>Bacillati</taxon>
        <taxon>Actinomycetota</taxon>
        <taxon>Actinomycetes</taxon>
        <taxon>Cryptosporangiales</taxon>
        <taxon>Cryptosporangiaceae</taxon>
        <taxon>Cryptosporangium</taxon>
    </lineage>
</organism>
<dbReference type="RefSeq" id="WP_073250653.1">
    <property type="nucleotide sequence ID" value="NZ_FRCS01000001.1"/>
</dbReference>
<dbReference type="OrthoDB" id="9845118at2"/>
<sequence>MDETQDREPAVEPVDPVTRLHADGPPPTMPDEARTGYPDAPSPEDYPAPAAKAGGVPHGTAPEVTTAPGTSETMLPVDGVHTPDVGPGGQEFDTDATPLPGRTDHAR</sequence>
<dbReference type="EMBL" id="FRCS01000001">
    <property type="protein sequence ID" value="SHM32933.1"/>
    <property type="molecule type" value="Genomic_DNA"/>
</dbReference>
<name>A0A1M7HX70_9ACTN</name>
<evidence type="ECO:0000256" key="1">
    <source>
        <dbReference type="SAM" id="MobiDB-lite"/>
    </source>
</evidence>
<proteinExistence type="predicted"/>
<keyword evidence="3" id="KW-1185">Reference proteome</keyword>
<dbReference type="Proteomes" id="UP000184440">
    <property type="component" value="Unassembled WGS sequence"/>
</dbReference>
<protein>
    <submittedName>
        <fullName evidence="2">Uncharacterized protein</fullName>
    </submittedName>
</protein>
<gene>
    <name evidence="2" type="ORF">SAMN05443668_101317</name>
</gene>
<accession>A0A1M7HX70</accession>
<feature type="region of interest" description="Disordered" evidence="1">
    <location>
        <begin position="1"/>
        <end position="107"/>
    </location>
</feature>
<dbReference type="STRING" id="134849.SAMN05443668_101317"/>
<feature type="compositionally biased region" description="Basic and acidic residues" evidence="1">
    <location>
        <begin position="1"/>
        <end position="10"/>
    </location>
</feature>